<sequence length="658" mass="73666">MSSPPQELPGGAVQRLLLFSVVFVALPHALHLHFSIFLLFALLAAWRWAADRHPPLRPGRVALLLLTLGGAGLVYVQYHRFYGRDGGAALFLVGLGLKLMEMRTRRELYLVVYLAFFVALTQYLFSQTLPMAGYTLVAVGLVVAVLIGANGGARLPVLDWFRHAALLLGQAIPVMAVLFLFFPRLAGPLWKLPDDEPSASTGLSEVIEPGSFSRLGKSSEPAFRVEFEGPPPPSALRYWRGPVFWDTDGRRWTLGPETPLPSAPKVEVSGPAYRYVITLEPHRRRWVFALDLATEFPAQLAMSPDLLLLSKEKLTERQRFALVSRPHFRTGPLDGAERQRGLRLPEPPPPRILALVDSWRPAAPDPGAMVERALRYFREEPFVYTLAPPLLEERPVERFLFETRQGFCEHFATAFVYLMRVAGIPARVVTGYQGGQWNPVGQFLEVRQADAHAWAEVWLPGRGWTRVDPTAAVAPERIQQGIDPGQATAGAVQFNPAGDAMGQGRGFPAWLRQTRLFWASLDHAWNRWVLSYDPARQRRFFETLGMVDWRGLALWSAGFLALSGIAVALLLRRPWRRDRPDPALALYGLFLNKLARRGIVKGIGEGPVAFSQRAARELPRAALDIARITADYVAIRYGRGADPARCQRLRRRVRAFRP</sequence>
<feature type="domain" description="Transglutaminase-like" evidence="2">
    <location>
        <begin position="400"/>
        <end position="471"/>
    </location>
</feature>
<evidence type="ECO:0000259" key="2">
    <source>
        <dbReference type="SMART" id="SM00460"/>
    </source>
</evidence>
<dbReference type="GO" id="GO:0003810">
    <property type="term" value="F:protein-glutamine gamma-glutamyltransferase activity"/>
    <property type="evidence" value="ECO:0007669"/>
    <property type="project" value="UniProtKB-EC"/>
</dbReference>
<name>A0ABM9NI83_9GAMM</name>
<dbReference type="InterPro" id="IPR025403">
    <property type="entry name" value="TgpA-like_C"/>
</dbReference>
<evidence type="ECO:0000313" key="3">
    <source>
        <dbReference type="EMBL" id="CAL1240335.1"/>
    </source>
</evidence>
<feature type="transmembrane region" description="Helical" evidence="1">
    <location>
        <begin position="164"/>
        <end position="182"/>
    </location>
</feature>
<protein>
    <submittedName>
        <fullName evidence="3">Protein-glutamine gamma-glutamyltransferase</fullName>
        <ecNumber evidence="3">2.3.2.13</ecNumber>
    </submittedName>
</protein>
<proteinExistence type="predicted"/>
<feature type="transmembrane region" description="Helical" evidence="1">
    <location>
        <begin position="107"/>
        <end position="125"/>
    </location>
</feature>
<dbReference type="InterPro" id="IPR038765">
    <property type="entry name" value="Papain-like_cys_pep_sf"/>
</dbReference>
<keyword evidence="1" id="KW-1133">Transmembrane helix</keyword>
<feature type="transmembrane region" description="Helical" evidence="1">
    <location>
        <begin position="131"/>
        <end position="152"/>
    </location>
</feature>
<dbReference type="Proteomes" id="UP001497493">
    <property type="component" value="Chromosome"/>
</dbReference>
<dbReference type="InterPro" id="IPR002931">
    <property type="entry name" value="Transglutaminase-like"/>
</dbReference>
<keyword evidence="4" id="KW-1185">Reference proteome</keyword>
<organism evidence="3 4">
    <name type="scientific">Candidatus Methylocalor cossyra</name>
    <dbReference type="NCBI Taxonomy" id="3108543"/>
    <lineage>
        <taxon>Bacteria</taxon>
        <taxon>Pseudomonadati</taxon>
        <taxon>Pseudomonadota</taxon>
        <taxon>Gammaproteobacteria</taxon>
        <taxon>Methylococcales</taxon>
        <taxon>Methylococcaceae</taxon>
        <taxon>Candidatus Methylocalor</taxon>
    </lineage>
</organism>
<dbReference type="InterPro" id="IPR021878">
    <property type="entry name" value="TgpA_N"/>
</dbReference>
<dbReference type="PANTHER" id="PTHR42736">
    <property type="entry name" value="PROTEIN-GLUTAMINE GAMMA-GLUTAMYLTRANSFERASE"/>
    <property type="match status" value="1"/>
</dbReference>
<dbReference type="Pfam" id="PF01841">
    <property type="entry name" value="Transglut_core"/>
    <property type="match status" value="1"/>
</dbReference>
<keyword evidence="3" id="KW-0012">Acyltransferase</keyword>
<dbReference type="RefSeq" id="WP_348759821.1">
    <property type="nucleotide sequence ID" value="NZ_OZ026884.1"/>
</dbReference>
<evidence type="ECO:0000256" key="1">
    <source>
        <dbReference type="SAM" id="Phobius"/>
    </source>
</evidence>
<dbReference type="Pfam" id="PF11992">
    <property type="entry name" value="TgpA_N"/>
    <property type="match status" value="1"/>
</dbReference>
<keyword evidence="1" id="KW-0812">Transmembrane</keyword>
<gene>
    <name evidence="3" type="primary">tgpA</name>
    <name evidence="3" type="ORF">MECH1_V1_1559</name>
</gene>
<dbReference type="InterPro" id="IPR052901">
    <property type="entry name" value="Bact_TGase-like"/>
</dbReference>
<accession>A0ABM9NI83</accession>
<feature type="transmembrane region" description="Helical" evidence="1">
    <location>
        <begin position="16"/>
        <end position="46"/>
    </location>
</feature>
<keyword evidence="1" id="KW-0472">Membrane</keyword>
<dbReference type="SMART" id="SM00460">
    <property type="entry name" value="TGc"/>
    <property type="match status" value="1"/>
</dbReference>
<feature type="transmembrane region" description="Helical" evidence="1">
    <location>
        <begin position="552"/>
        <end position="571"/>
    </location>
</feature>
<evidence type="ECO:0000313" key="4">
    <source>
        <dbReference type="Proteomes" id="UP001497493"/>
    </source>
</evidence>
<dbReference type="Gene3D" id="3.10.620.30">
    <property type="match status" value="1"/>
</dbReference>
<dbReference type="Pfam" id="PF13559">
    <property type="entry name" value="DUF4129"/>
    <property type="match status" value="1"/>
</dbReference>
<feature type="transmembrane region" description="Helical" evidence="1">
    <location>
        <begin position="58"/>
        <end position="76"/>
    </location>
</feature>
<dbReference type="EMBL" id="OZ026884">
    <property type="protein sequence ID" value="CAL1240335.1"/>
    <property type="molecule type" value="Genomic_DNA"/>
</dbReference>
<dbReference type="SUPFAM" id="SSF54001">
    <property type="entry name" value="Cysteine proteinases"/>
    <property type="match status" value="1"/>
</dbReference>
<reference evidence="3 4" key="1">
    <citation type="submission" date="2024-04" db="EMBL/GenBank/DDBJ databases">
        <authorList>
            <person name="Cremers G."/>
        </authorList>
    </citation>
    <scope>NUCLEOTIDE SEQUENCE [LARGE SCALE GENOMIC DNA]</scope>
    <source>
        <strain evidence="3">MeCH1-AG</strain>
    </source>
</reference>
<dbReference type="EC" id="2.3.2.13" evidence="3"/>
<keyword evidence="3" id="KW-0808">Transferase</keyword>
<dbReference type="PANTHER" id="PTHR42736:SF1">
    <property type="entry name" value="PROTEIN-GLUTAMINE GAMMA-GLUTAMYLTRANSFERASE"/>
    <property type="match status" value="1"/>
</dbReference>